<proteinExistence type="predicted"/>
<reference evidence="2 3" key="1">
    <citation type="submission" date="2020-04" db="EMBL/GenBank/DDBJ databases">
        <title>Perkinsus olseni comparative genomics.</title>
        <authorList>
            <person name="Bogema D.R."/>
        </authorList>
    </citation>
    <scope>NUCLEOTIDE SEQUENCE [LARGE SCALE GENOMIC DNA]</scope>
    <source>
        <strain evidence="2">ATCC PRA-205</strain>
    </source>
</reference>
<evidence type="ECO:0000313" key="2">
    <source>
        <dbReference type="EMBL" id="KAF4687174.1"/>
    </source>
</evidence>
<protein>
    <submittedName>
        <fullName evidence="2">Uncharacterized protein</fullName>
    </submittedName>
</protein>
<comment type="caution">
    <text evidence="2">The sequence shown here is derived from an EMBL/GenBank/DDBJ whole genome shotgun (WGS) entry which is preliminary data.</text>
</comment>
<evidence type="ECO:0000256" key="1">
    <source>
        <dbReference type="SAM" id="MobiDB-lite"/>
    </source>
</evidence>
<evidence type="ECO:0000313" key="3">
    <source>
        <dbReference type="Proteomes" id="UP000574390"/>
    </source>
</evidence>
<organism evidence="2 3">
    <name type="scientific">Perkinsus olseni</name>
    <name type="common">Perkinsus atlanticus</name>
    <dbReference type="NCBI Taxonomy" id="32597"/>
    <lineage>
        <taxon>Eukaryota</taxon>
        <taxon>Sar</taxon>
        <taxon>Alveolata</taxon>
        <taxon>Perkinsozoa</taxon>
        <taxon>Perkinsea</taxon>
        <taxon>Perkinsida</taxon>
        <taxon>Perkinsidae</taxon>
        <taxon>Perkinsus</taxon>
    </lineage>
</organism>
<feature type="compositionally biased region" description="Acidic residues" evidence="1">
    <location>
        <begin position="293"/>
        <end position="303"/>
    </location>
</feature>
<name>A0A7J6NTH0_PEROL</name>
<sequence length="487" mass="53702">MPPPPLEALQAMHFTGATATLLIYLSTVLLHCEGSVRYHKDYTAVQMDSDDSDSEQGTFAQGSGPRGSLGDVLARNSDTFIIKPFAPPDIEAWKTHFIQRTLTISKRQRRRMGLSGLTRPPDENITYTFNSWARLVDEGLAFALEVPSILYTLEGKEAEKIAEVQKLCGAPPYQSRSTKYVKTSATPGRNAFIDPKSGLPTIKMKASSVNTRVTDEMTIEFIYDNTGDAYGAFMAHALMLEETYKESRAGKEDLGSHHVLQSEAQGLKKLHDPWWVKVRSEETTNTHATSAESSDEDSGDESNSDSTSSSSSDSTADDVTSTIDGYISDDAAAPETSLITRSSMPPLSFYIIGYDFFSPHGTWLQLMSSIEIAPRACIPFTSTKGQKMMFTPLRAAFGGPDIDANMAVYMVQVGVSESFCRATVEVFTLTAIYYSVRDDYLGGGNEQTKTAEEDKKIMTEITKKVPYDITGRDKKEIYILPRMVPLS</sequence>
<dbReference type="AlphaFoldDB" id="A0A7J6NTH0"/>
<feature type="region of interest" description="Disordered" evidence="1">
    <location>
        <begin position="281"/>
        <end position="320"/>
    </location>
</feature>
<feature type="region of interest" description="Disordered" evidence="1">
    <location>
        <begin position="47"/>
        <end position="69"/>
    </location>
</feature>
<feature type="compositionally biased region" description="Low complexity" evidence="1">
    <location>
        <begin position="304"/>
        <end position="320"/>
    </location>
</feature>
<gene>
    <name evidence="2" type="ORF">FOZ62_008320</name>
</gene>
<accession>A0A7J6NTH0</accession>
<dbReference type="Proteomes" id="UP000574390">
    <property type="component" value="Unassembled WGS sequence"/>
</dbReference>
<dbReference type="EMBL" id="JABANM010036811">
    <property type="protein sequence ID" value="KAF4687174.1"/>
    <property type="molecule type" value="Genomic_DNA"/>
</dbReference>